<evidence type="ECO:0000313" key="1">
    <source>
        <dbReference type="EMBL" id="GAA0269796.1"/>
    </source>
</evidence>
<gene>
    <name evidence="1" type="ORF">GCM10009539_66210</name>
</gene>
<name>A0ABP3EMB4_9ACTN</name>
<dbReference type="EMBL" id="BAAAGX010000028">
    <property type="protein sequence ID" value="GAA0269796.1"/>
    <property type="molecule type" value="Genomic_DNA"/>
</dbReference>
<dbReference type="RefSeq" id="WP_344652865.1">
    <property type="nucleotide sequence ID" value="NZ_BAAAGX010000028.1"/>
</dbReference>
<dbReference type="Gene3D" id="3.40.50.150">
    <property type="entry name" value="Vaccinia Virus protein VP39"/>
    <property type="match status" value="1"/>
</dbReference>
<dbReference type="Proteomes" id="UP001500967">
    <property type="component" value="Unassembled WGS sequence"/>
</dbReference>
<dbReference type="SUPFAM" id="SSF53335">
    <property type="entry name" value="S-adenosyl-L-methionine-dependent methyltransferases"/>
    <property type="match status" value="1"/>
</dbReference>
<protein>
    <submittedName>
        <fullName evidence="1">SAM-dependent methyltransferase</fullName>
    </submittedName>
</protein>
<evidence type="ECO:0000313" key="2">
    <source>
        <dbReference type="Proteomes" id="UP001500967"/>
    </source>
</evidence>
<proteinExistence type="predicted"/>
<keyword evidence="1" id="KW-0808">Transferase</keyword>
<reference evidence="2" key="1">
    <citation type="journal article" date="2019" name="Int. J. Syst. Evol. Microbiol.">
        <title>The Global Catalogue of Microorganisms (GCM) 10K type strain sequencing project: providing services to taxonomists for standard genome sequencing and annotation.</title>
        <authorList>
            <consortium name="The Broad Institute Genomics Platform"/>
            <consortium name="The Broad Institute Genome Sequencing Center for Infectious Disease"/>
            <person name="Wu L."/>
            <person name="Ma J."/>
        </authorList>
    </citation>
    <scope>NUCLEOTIDE SEQUENCE [LARGE SCALE GENOMIC DNA]</scope>
    <source>
        <strain evidence="2">JCM 10425</strain>
    </source>
</reference>
<sequence length="247" mass="26709">MNPEIDTSVAHPARRYDYWLGGSVNFAADRASGDAIAAAFPSTRTAAVENRRFLQRAVKYLFDSGIRQFLDVGTGIPSAGNVHEVAPDARVVYVDNDPIVLVHAGPLLSRNTTYLEGDVRSPGEILARAPLDFDQPVALLLFSVLHFLEDSDQPYAHVAELVDALAPGSYLALSHGTIDHQTPEQLEALAPIMASTPGQFRSFAEVSRFFDGLELVEPGLVGIAEWRASTDLAPGDVEMWGGVARKP</sequence>
<keyword evidence="1" id="KW-0489">Methyltransferase</keyword>
<keyword evidence="2" id="KW-1185">Reference proteome</keyword>
<accession>A0ABP3EMB4</accession>
<organism evidence="1 2">
    <name type="scientific">Cryptosporangium japonicum</name>
    <dbReference type="NCBI Taxonomy" id="80872"/>
    <lineage>
        <taxon>Bacteria</taxon>
        <taxon>Bacillati</taxon>
        <taxon>Actinomycetota</taxon>
        <taxon>Actinomycetes</taxon>
        <taxon>Cryptosporangiales</taxon>
        <taxon>Cryptosporangiaceae</taxon>
        <taxon>Cryptosporangium</taxon>
    </lineage>
</organism>
<dbReference type="InterPro" id="IPR006764">
    <property type="entry name" value="SAM_dep_MeTrfase_SAV2177_type"/>
</dbReference>
<dbReference type="Pfam" id="PF04672">
    <property type="entry name" value="Methyltransf_19"/>
    <property type="match status" value="1"/>
</dbReference>
<dbReference type="GO" id="GO:0008168">
    <property type="term" value="F:methyltransferase activity"/>
    <property type="evidence" value="ECO:0007669"/>
    <property type="project" value="UniProtKB-KW"/>
</dbReference>
<dbReference type="InterPro" id="IPR029063">
    <property type="entry name" value="SAM-dependent_MTases_sf"/>
</dbReference>
<dbReference type="PIRSF" id="PIRSF017393">
    <property type="entry name" value="MTase_SAV2177"/>
    <property type="match status" value="1"/>
</dbReference>
<dbReference type="GO" id="GO:0032259">
    <property type="term" value="P:methylation"/>
    <property type="evidence" value="ECO:0007669"/>
    <property type="project" value="UniProtKB-KW"/>
</dbReference>
<comment type="caution">
    <text evidence="1">The sequence shown here is derived from an EMBL/GenBank/DDBJ whole genome shotgun (WGS) entry which is preliminary data.</text>
</comment>
<dbReference type="CDD" id="cd02440">
    <property type="entry name" value="AdoMet_MTases"/>
    <property type="match status" value="1"/>
</dbReference>